<feature type="transmembrane region" description="Helical" evidence="1">
    <location>
        <begin position="72"/>
        <end position="91"/>
    </location>
</feature>
<keyword evidence="1" id="KW-0812">Transmembrane</keyword>
<gene>
    <name evidence="2" type="ORF">SAMN05421766_101880</name>
</gene>
<feature type="transmembrane region" description="Helical" evidence="1">
    <location>
        <begin position="387"/>
        <end position="404"/>
    </location>
</feature>
<feature type="transmembrane region" description="Helical" evidence="1">
    <location>
        <begin position="131"/>
        <end position="149"/>
    </location>
</feature>
<keyword evidence="1" id="KW-1133">Transmembrane helix</keyword>
<feature type="transmembrane region" description="Helical" evidence="1">
    <location>
        <begin position="232"/>
        <end position="250"/>
    </location>
</feature>
<feature type="transmembrane region" description="Helical" evidence="1">
    <location>
        <begin position="97"/>
        <end position="119"/>
    </location>
</feature>
<feature type="transmembrane region" description="Helical" evidence="1">
    <location>
        <begin position="181"/>
        <end position="203"/>
    </location>
</feature>
<feature type="transmembrane region" description="Helical" evidence="1">
    <location>
        <begin position="21"/>
        <end position="40"/>
    </location>
</feature>
<evidence type="ECO:0008006" key="4">
    <source>
        <dbReference type="Google" id="ProtNLM"/>
    </source>
</evidence>
<reference evidence="2 3" key="1">
    <citation type="submission" date="2017-01" db="EMBL/GenBank/DDBJ databases">
        <authorList>
            <person name="Varghese N."/>
            <person name="Submissions S."/>
        </authorList>
    </citation>
    <scope>NUCLEOTIDE SEQUENCE [LARGE SCALE GENOMIC DNA]</scope>
    <source>
        <strain evidence="2 3">DSM 2061</strain>
    </source>
</reference>
<protein>
    <recommendedName>
        <fullName evidence="4">O-Antigen ligase</fullName>
    </recommendedName>
</protein>
<name>A0ABY1KJU4_9FLAO</name>
<feature type="transmembrane region" description="Helical" evidence="1">
    <location>
        <begin position="257"/>
        <end position="277"/>
    </location>
</feature>
<dbReference type="Proteomes" id="UP000185728">
    <property type="component" value="Unassembled WGS sequence"/>
</dbReference>
<dbReference type="EMBL" id="FTOB01000001">
    <property type="protein sequence ID" value="SIS42710.1"/>
    <property type="molecule type" value="Genomic_DNA"/>
</dbReference>
<evidence type="ECO:0000313" key="2">
    <source>
        <dbReference type="EMBL" id="SIS42710.1"/>
    </source>
</evidence>
<sequence>MYKVIQHIDLKTSVDRKLKKAIWLYFFLLIFEGALRKWFLPSLSDALLVVRDPLAIWILYYSWKHKILKKNIFLISMFGLGSLGIITALLFGHSNIFVALFGARIYLLHFPLIFIIGGVFNERDVINLGRIMIYLAIPMTILIALQFYSPQSAWVNRGVGGNLEGAGFAGAMGYFRPPGTFSFTMGTTLFYSFLAVYIFYFWFSKAKINNLLLTLSTFCLIASIPLAISRALFYSICLTFLFVLFSLIFNREKLQKLLLVTGVLIVFGALLSNFEFFSTPLDVIVKRFEQANEVEGGVSNSLVDRIFGYMFRGFVESRDVPFFGYGIGMGTNVGSQLMTGDRKFLIAEMEYGRIIGEMGLVMGSGIILVRLLFAIKLSLISFKSLKDGNLLPWLLLSVGLLILIQGQWASTMNLGFTVVIIGLAQALLKDENISTLRKEIY</sequence>
<feature type="transmembrane region" description="Helical" evidence="1">
    <location>
        <begin position="210"/>
        <end position="226"/>
    </location>
</feature>
<evidence type="ECO:0000256" key="1">
    <source>
        <dbReference type="SAM" id="Phobius"/>
    </source>
</evidence>
<accession>A0ABY1KJU4</accession>
<proteinExistence type="predicted"/>
<comment type="caution">
    <text evidence="2">The sequence shown here is derived from an EMBL/GenBank/DDBJ whole genome shotgun (WGS) entry which is preliminary data.</text>
</comment>
<keyword evidence="3" id="KW-1185">Reference proteome</keyword>
<dbReference type="RefSeq" id="WP_139327583.1">
    <property type="nucleotide sequence ID" value="NZ_FTOB01000001.1"/>
</dbReference>
<feature type="transmembrane region" description="Helical" evidence="1">
    <location>
        <begin position="354"/>
        <end position="375"/>
    </location>
</feature>
<organism evidence="2 3">
    <name type="scientific">Zobellia uliginosa</name>
    <dbReference type="NCBI Taxonomy" id="143224"/>
    <lineage>
        <taxon>Bacteria</taxon>
        <taxon>Pseudomonadati</taxon>
        <taxon>Bacteroidota</taxon>
        <taxon>Flavobacteriia</taxon>
        <taxon>Flavobacteriales</taxon>
        <taxon>Flavobacteriaceae</taxon>
        <taxon>Zobellia</taxon>
    </lineage>
</organism>
<evidence type="ECO:0000313" key="3">
    <source>
        <dbReference type="Proteomes" id="UP000185728"/>
    </source>
</evidence>
<keyword evidence="1" id="KW-0472">Membrane</keyword>
<feature type="transmembrane region" description="Helical" evidence="1">
    <location>
        <begin position="46"/>
        <end position="63"/>
    </location>
</feature>
<feature type="transmembrane region" description="Helical" evidence="1">
    <location>
        <begin position="410"/>
        <end position="428"/>
    </location>
</feature>